<evidence type="ECO:0000313" key="4">
    <source>
        <dbReference type="Proteomes" id="UP001157974"/>
    </source>
</evidence>
<name>A0AAV8V2B8_9RHOD</name>
<feature type="compositionally biased region" description="Polar residues" evidence="2">
    <location>
        <begin position="483"/>
        <end position="495"/>
    </location>
</feature>
<proteinExistence type="predicted"/>
<comment type="caution">
    <text evidence="3">The sequence shown here is derived from an EMBL/GenBank/DDBJ whole genome shotgun (WGS) entry which is preliminary data.</text>
</comment>
<evidence type="ECO:0000256" key="2">
    <source>
        <dbReference type="SAM" id="MobiDB-lite"/>
    </source>
</evidence>
<feature type="compositionally biased region" description="Basic and acidic residues" evidence="2">
    <location>
        <begin position="109"/>
        <end position="129"/>
    </location>
</feature>
<feature type="coiled-coil region" evidence="1">
    <location>
        <begin position="24"/>
        <end position="51"/>
    </location>
</feature>
<protein>
    <recommendedName>
        <fullName evidence="5">FRIGIDA-like protein</fullName>
    </recommendedName>
</protein>
<accession>A0AAV8V2B8</accession>
<evidence type="ECO:0000256" key="1">
    <source>
        <dbReference type="SAM" id="Coils"/>
    </source>
</evidence>
<feature type="region of interest" description="Disordered" evidence="2">
    <location>
        <begin position="95"/>
        <end position="164"/>
    </location>
</feature>
<evidence type="ECO:0008006" key="5">
    <source>
        <dbReference type="Google" id="ProtNLM"/>
    </source>
</evidence>
<feature type="compositionally biased region" description="Low complexity" evidence="2">
    <location>
        <begin position="133"/>
        <end position="150"/>
    </location>
</feature>
<feature type="compositionally biased region" description="Gly residues" evidence="2">
    <location>
        <begin position="425"/>
        <end position="442"/>
    </location>
</feature>
<feature type="region of interest" description="Disordered" evidence="2">
    <location>
        <begin position="401"/>
        <end position="502"/>
    </location>
</feature>
<evidence type="ECO:0000313" key="3">
    <source>
        <dbReference type="EMBL" id="KAJ8908394.1"/>
    </source>
</evidence>
<dbReference type="Proteomes" id="UP001157974">
    <property type="component" value="Unassembled WGS sequence"/>
</dbReference>
<feature type="compositionally biased region" description="Polar residues" evidence="2">
    <location>
        <begin position="272"/>
        <end position="289"/>
    </location>
</feature>
<keyword evidence="4" id="KW-1185">Reference proteome</keyword>
<gene>
    <name evidence="3" type="ORF">NDN08_005103</name>
</gene>
<dbReference type="AlphaFoldDB" id="A0AAV8V2B8"/>
<dbReference type="EMBL" id="JAMWBK010000001">
    <property type="protein sequence ID" value="KAJ8908394.1"/>
    <property type="molecule type" value="Genomic_DNA"/>
</dbReference>
<keyword evidence="1" id="KW-0175">Coiled coil</keyword>
<feature type="compositionally biased region" description="Low complexity" evidence="2">
    <location>
        <begin position="463"/>
        <end position="482"/>
    </location>
</feature>
<feature type="region of interest" description="Disordered" evidence="2">
    <location>
        <begin position="272"/>
        <end position="300"/>
    </location>
</feature>
<organism evidence="3 4">
    <name type="scientific">Rhodosorus marinus</name>
    <dbReference type="NCBI Taxonomy" id="101924"/>
    <lineage>
        <taxon>Eukaryota</taxon>
        <taxon>Rhodophyta</taxon>
        <taxon>Stylonematophyceae</taxon>
        <taxon>Stylonematales</taxon>
        <taxon>Stylonemataceae</taxon>
        <taxon>Rhodosorus</taxon>
    </lineage>
</organism>
<reference evidence="3 4" key="1">
    <citation type="journal article" date="2023" name="Nat. Commun.">
        <title>Origin of minicircular mitochondrial genomes in red algae.</title>
        <authorList>
            <person name="Lee Y."/>
            <person name="Cho C.H."/>
            <person name="Lee Y.M."/>
            <person name="Park S.I."/>
            <person name="Yang J.H."/>
            <person name="West J.A."/>
            <person name="Bhattacharya D."/>
            <person name="Yoon H.S."/>
        </authorList>
    </citation>
    <scope>NUCLEOTIDE SEQUENCE [LARGE SCALE GENOMIC DNA]</scope>
    <source>
        <strain evidence="3 4">CCMP1338</strain>
        <tissue evidence="3">Whole cell</tissue>
    </source>
</reference>
<sequence length="502" mass="54052">MNSSSAEPQGSAFEPLEMGCSKILLNKLRNLKKAIEKAHHLEEALQRGESLNDQQLESVRTKELKSALVRELEEVHKKQSVVFKKEKENVREKLLEDFKQSNAPEAEEKEVTKPEVEEGTAPERKEPAKEVATSTTQEAQSVESEQAAASYPVHPQPQPEENTGPEVTQELLNLLHVADRINHEKATVKAVLEDFERNGKPGLSETTCSEQDLKAITYFAMMLTTPDGVVPLNEAVRVSSFHAENYIKRSTEDAFPGCTYASLASLVSQVSDTDTLQNRNPQDKAASTESTEDKSKTVVQDSAPAPTFNFFAQPEASSEVTLESSMAHQGMGLPMMVENNQLHGGSLEGLDMVQSSHAMQPPLQAVGMQYFGSHPTAGPVYRAPVAPGYIIQGPMQGHMQGHIPNYYSPSPMGVVPPSDQRRGSGRGQGRGGGSSSGRGGRGNGRRDTNGASGARGSDRGTFQGTKKTYGSSGTSASAGQSQPINAELSTANTDSAKPHAPQ</sequence>